<dbReference type="EMBL" id="JXTC01000046">
    <property type="protein sequence ID" value="PON95182.1"/>
    <property type="molecule type" value="Genomic_DNA"/>
</dbReference>
<name>A0A2P5FBL5_TREOI</name>
<gene>
    <name evidence="1" type="ORF">TorRG33x02_090740</name>
</gene>
<evidence type="ECO:0000313" key="1">
    <source>
        <dbReference type="EMBL" id="PON95182.1"/>
    </source>
</evidence>
<dbReference type="InParanoid" id="A0A2P5FBL5"/>
<evidence type="ECO:0000313" key="2">
    <source>
        <dbReference type="Proteomes" id="UP000237000"/>
    </source>
</evidence>
<dbReference type="OrthoDB" id="10527138at2759"/>
<proteinExistence type="predicted"/>
<organism evidence="1 2">
    <name type="scientific">Trema orientale</name>
    <name type="common">Charcoal tree</name>
    <name type="synonym">Celtis orientalis</name>
    <dbReference type="NCBI Taxonomy" id="63057"/>
    <lineage>
        <taxon>Eukaryota</taxon>
        <taxon>Viridiplantae</taxon>
        <taxon>Streptophyta</taxon>
        <taxon>Embryophyta</taxon>
        <taxon>Tracheophyta</taxon>
        <taxon>Spermatophyta</taxon>
        <taxon>Magnoliopsida</taxon>
        <taxon>eudicotyledons</taxon>
        <taxon>Gunneridae</taxon>
        <taxon>Pentapetalae</taxon>
        <taxon>rosids</taxon>
        <taxon>fabids</taxon>
        <taxon>Rosales</taxon>
        <taxon>Cannabaceae</taxon>
        <taxon>Trema</taxon>
    </lineage>
</organism>
<sequence>MYMRGDDKLRICNYWLFYLTCSGVGMVASDHDLSSLRNQSWWLTCYCQSYYITYNCALVKSFKHKVFFSFHFFQKKSSFQKYFDSNDVRFLKSVVILSN</sequence>
<dbReference type="AlphaFoldDB" id="A0A2P5FBL5"/>
<reference evidence="2" key="1">
    <citation type="submission" date="2016-06" db="EMBL/GenBank/DDBJ databases">
        <title>Parallel loss of symbiosis genes in relatives of nitrogen-fixing non-legume Parasponia.</title>
        <authorList>
            <person name="Van Velzen R."/>
            <person name="Holmer R."/>
            <person name="Bu F."/>
            <person name="Rutten L."/>
            <person name="Van Zeijl A."/>
            <person name="Liu W."/>
            <person name="Santuari L."/>
            <person name="Cao Q."/>
            <person name="Sharma T."/>
            <person name="Shen D."/>
            <person name="Roswanjaya Y."/>
            <person name="Wardhani T."/>
            <person name="Kalhor M.S."/>
            <person name="Jansen J."/>
            <person name="Van den Hoogen J."/>
            <person name="Gungor B."/>
            <person name="Hartog M."/>
            <person name="Hontelez J."/>
            <person name="Verver J."/>
            <person name="Yang W.-C."/>
            <person name="Schijlen E."/>
            <person name="Repin R."/>
            <person name="Schilthuizen M."/>
            <person name="Schranz E."/>
            <person name="Heidstra R."/>
            <person name="Miyata K."/>
            <person name="Fedorova E."/>
            <person name="Kohlen W."/>
            <person name="Bisseling T."/>
            <person name="Smit S."/>
            <person name="Geurts R."/>
        </authorList>
    </citation>
    <scope>NUCLEOTIDE SEQUENCE [LARGE SCALE GENOMIC DNA]</scope>
    <source>
        <strain evidence="2">cv. RG33-2</strain>
    </source>
</reference>
<dbReference type="Proteomes" id="UP000237000">
    <property type="component" value="Unassembled WGS sequence"/>
</dbReference>
<protein>
    <submittedName>
        <fullName evidence="1">Uncharacterized protein</fullName>
    </submittedName>
</protein>
<accession>A0A2P5FBL5</accession>
<keyword evidence="2" id="KW-1185">Reference proteome</keyword>
<comment type="caution">
    <text evidence="1">The sequence shown here is derived from an EMBL/GenBank/DDBJ whole genome shotgun (WGS) entry which is preliminary data.</text>
</comment>